<feature type="region of interest" description="Disordered" evidence="2">
    <location>
        <begin position="1"/>
        <end position="41"/>
    </location>
</feature>
<feature type="compositionally biased region" description="Gly residues" evidence="2">
    <location>
        <begin position="285"/>
        <end position="303"/>
    </location>
</feature>
<name>A0A3R7L4W8_9TRYP</name>
<reference evidence="3 4" key="1">
    <citation type="journal article" date="2018" name="BMC Genomics">
        <title>Genomic comparison of Trypanosoma conorhini and Trypanosoma rangeli to Trypanosoma cruzi strains of high and low virulence.</title>
        <authorList>
            <person name="Bradwell K.R."/>
            <person name="Koparde V.N."/>
            <person name="Matveyev A.V."/>
            <person name="Serrano M.G."/>
            <person name="Alves J.M."/>
            <person name="Parikh H."/>
            <person name="Huang B."/>
            <person name="Lee V."/>
            <person name="Espinosa-Alvarez O."/>
            <person name="Ortiz P.A."/>
            <person name="Costa-Martins A.G."/>
            <person name="Teixeira M.M."/>
            <person name="Buck G.A."/>
        </authorList>
    </citation>
    <scope>NUCLEOTIDE SEQUENCE [LARGE SCALE GENOMIC DNA]</scope>
    <source>
        <strain evidence="3 4">025E</strain>
    </source>
</reference>
<feature type="coiled-coil region" evidence="1">
    <location>
        <begin position="306"/>
        <end position="340"/>
    </location>
</feature>
<keyword evidence="4" id="KW-1185">Reference proteome</keyword>
<dbReference type="GeneID" id="40317207"/>
<feature type="region of interest" description="Disordered" evidence="2">
    <location>
        <begin position="647"/>
        <end position="702"/>
    </location>
</feature>
<gene>
    <name evidence="3" type="ORF">Tco025E_03596</name>
</gene>
<protein>
    <submittedName>
        <fullName evidence="3">Uncharacterized protein</fullName>
    </submittedName>
</protein>
<feature type="region of interest" description="Disordered" evidence="2">
    <location>
        <begin position="411"/>
        <end position="432"/>
    </location>
</feature>
<proteinExistence type="predicted"/>
<keyword evidence="1" id="KW-0175">Coiled coil</keyword>
<organism evidence="3 4">
    <name type="scientific">Trypanosoma conorhini</name>
    <dbReference type="NCBI Taxonomy" id="83891"/>
    <lineage>
        <taxon>Eukaryota</taxon>
        <taxon>Discoba</taxon>
        <taxon>Euglenozoa</taxon>
        <taxon>Kinetoplastea</taxon>
        <taxon>Metakinetoplastina</taxon>
        <taxon>Trypanosomatida</taxon>
        <taxon>Trypanosomatidae</taxon>
        <taxon>Trypanosoma</taxon>
    </lineage>
</organism>
<sequence>MWGSNSAARAEGSTLSPEDARSHRAHPATRGGGEYRHSSSSGDFSHILSAAHINFSHANPEASSSTATGKMRGLPSPAVDYFTHGLNAPNVGCPSCAQFDDIRESLKSVEASYLGEIAQLRRMVEQADAERVDSVNRLEQTLLDLDRSRQLNLSRDCEIQLLSGQLRQVKDGSQRLEYELASLRQLYMSDVALYQQREVDFFLESERRARVAVALTEEGWRSAVEARCSSAVEVGRRRRCSHPSQSVGALCSPRVSNGLSSMRDRPSTSSAPPLKLSITRHVGKHGGGGGGGWGSGITPGGKGGLLTELRQSNNTLTELNNKLQRELGVKEDQIALLRQQLPLQAEGPARPRQQGVDEDSLEREMQEKIEEMYLDEIFLAQTCERHRLEAEAMEERVHLLHWLQQQLHGEPPRKQLVESAQRTPEEEEPPEPRLRRRFGYYLGGGASMYEVLCKMLEQQQRDMRVFLFEEVPGTLQGALREQLPGFKQSVESHYLGEGGLRSNLGKVAQTPRRDEHGNVLPAARTDESRGKNVVYIQGVPQQFCAANPPQASGGLAFLYDAVKKMLRSMSRNANVMCGKLNDIIVSNSAVARQLTLLTIPSAQRRAAASPSRKCSATASPSVADTRFLDASTQTSSGSKQFHFELDNFDAAPPPGNAAANAPVASPMPPSHEWDVMDSGDESIPPLPLSSTERKAPYDVDDF</sequence>
<dbReference type="EMBL" id="MKKU01000163">
    <property type="protein sequence ID" value="RNF21153.1"/>
    <property type="molecule type" value="Genomic_DNA"/>
</dbReference>
<comment type="caution">
    <text evidence="3">The sequence shown here is derived from an EMBL/GenBank/DDBJ whole genome shotgun (WGS) entry which is preliminary data.</text>
</comment>
<feature type="compositionally biased region" description="Basic and acidic residues" evidence="2">
    <location>
        <begin position="691"/>
        <end position="702"/>
    </location>
</feature>
<dbReference type="Proteomes" id="UP000284403">
    <property type="component" value="Unassembled WGS sequence"/>
</dbReference>
<evidence type="ECO:0000313" key="4">
    <source>
        <dbReference type="Proteomes" id="UP000284403"/>
    </source>
</evidence>
<evidence type="ECO:0000313" key="3">
    <source>
        <dbReference type="EMBL" id="RNF21153.1"/>
    </source>
</evidence>
<accession>A0A3R7L4W8</accession>
<dbReference type="OrthoDB" id="241699at2759"/>
<evidence type="ECO:0000256" key="2">
    <source>
        <dbReference type="SAM" id="MobiDB-lite"/>
    </source>
</evidence>
<dbReference type="AlphaFoldDB" id="A0A3R7L4W8"/>
<evidence type="ECO:0000256" key="1">
    <source>
        <dbReference type="SAM" id="Coils"/>
    </source>
</evidence>
<dbReference type="RefSeq" id="XP_029229439.1">
    <property type="nucleotide sequence ID" value="XM_029370514.1"/>
</dbReference>
<feature type="region of interest" description="Disordered" evidence="2">
    <location>
        <begin position="251"/>
        <end position="303"/>
    </location>
</feature>